<dbReference type="InterPro" id="IPR011990">
    <property type="entry name" value="TPR-like_helical_dom_sf"/>
</dbReference>
<evidence type="ECO:0008006" key="5">
    <source>
        <dbReference type="Google" id="ProtNLM"/>
    </source>
</evidence>
<evidence type="ECO:0000256" key="2">
    <source>
        <dbReference type="SAM" id="SignalP"/>
    </source>
</evidence>
<dbReference type="InterPro" id="IPR019734">
    <property type="entry name" value="TPR_rpt"/>
</dbReference>
<keyword evidence="4" id="KW-1185">Reference proteome</keyword>
<dbReference type="Gene3D" id="1.25.40.10">
    <property type="entry name" value="Tetratricopeptide repeat domain"/>
    <property type="match status" value="6"/>
</dbReference>
<keyword evidence="1" id="KW-0802">TPR repeat</keyword>
<dbReference type="AlphaFoldDB" id="A0A2S7SRV9"/>
<comment type="caution">
    <text evidence="3">The sequence shown here is derived from an EMBL/GenBank/DDBJ whole genome shotgun (WGS) entry which is preliminary data.</text>
</comment>
<accession>A0A2S7SRV9</accession>
<keyword evidence="2" id="KW-0732">Signal</keyword>
<dbReference type="SUPFAM" id="SSF48452">
    <property type="entry name" value="TPR-like"/>
    <property type="match status" value="6"/>
</dbReference>
<feature type="signal peptide" evidence="2">
    <location>
        <begin position="1"/>
        <end position="28"/>
    </location>
</feature>
<reference evidence="3 4" key="1">
    <citation type="submission" date="2018-01" db="EMBL/GenBank/DDBJ databases">
        <title>A novel member of the phylum Bacteroidetes isolated from glacier ice.</title>
        <authorList>
            <person name="Liu Q."/>
            <person name="Xin Y.-H."/>
        </authorList>
    </citation>
    <scope>NUCLEOTIDE SEQUENCE [LARGE SCALE GENOMIC DNA]</scope>
    <source>
        <strain evidence="3 4">RB1R16</strain>
    </source>
</reference>
<dbReference type="PANTHER" id="PTHR12558:SF13">
    <property type="entry name" value="CELL DIVISION CYCLE PROTEIN 27 HOMOLOG"/>
    <property type="match status" value="1"/>
</dbReference>
<dbReference type="OrthoDB" id="9814448at2"/>
<dbReference type="RefSeq" id="WP_105040424.1">
    <property type="nucleotide sequence ID" value="NZ_PPSL01000005.1"/>
</dbReference>
<name>A0A2S7SRV9_9BACT</name>
<evidence type="ECO:0000256" key="1">
    <source>
        <dbReference type="PROSITE-ProRule" id="PRU00339"/>
    </source>
</evidence>
<dbReference type="EMBL" id="PPSL01000005">
    <property type="protein sequence ID" value="PQJ09652.1"/>
    <property type="molecule type" value="Genomic_DNA"/>
</dbReference>
<dbReference type="PANTHER" id="PTHR12558">
    <property type="entry name" value="CELL DIVISION CYCLE 16,23,27"/>
    <property type="match status" value="1"/>
</dbReference>
<feature type="repeat" description="TPR" evidence="1">
    <location>
        <begin position="672"/>
        <end position="705"/>
    </location>
</feature>
<proteinExistence type="predicted"/>
<dbReference type="Pfam" id="PF13432">
    <property type="entry name" value="TPR_16"/>
    <property type="match status" value="2"/>
</dbReference>
<feature type="chain" id="PRO_5015698155" description="Outer membrane lipoprotein BamD-like domain-containing protein" evidence="2">
    <location>
        <begin position="29"/>
        <end position="1028"/>
    </location>
</feature>
<dbReference type="Proteomes" id="UP000239872">
    <property type="component" value="Unassembled WGS sequence"/>
</dbReference>
<dbReference type="SMART" id="SM00028">
    <property type="entry name" value="TPR"/>
    <property type="match status" value="12"/>
</dbReference>
<organism evidence="3 4">
    <name type="scientific">Flavipsychrobacter stenotrophus</name>
    <dbReference type="NCBI Taxonomy" id="2077091"/>
    <lineage>
        <taxon>Bacteria</taxon>
        <taxon>Pseudomonadati</taxon>
        <taxon>Bacteroidota</taxon>
        <taxon>Chitinophagia</taxon>
        <taxon>Chitinophagales</taxon>
        <taxon>Chitinophagaceae</taxon>
        <taxon>Flavipsychrobacter</taxon>
    </lineage>
</organism>
<protein>
    <recommendedName>
        <fullName evidence="5">Outer membrane lipoprotein BamD-like domain-containing protein</fullName>
    </recommendedName>
</protein>
<dbReference type="Pfam" id="PF13174">
    <property type="entry name" value="TPR_6"/>
    <property type="match status" value="4"/>
</dbReference>
<sequence>MIIRKRNRPYFYLLFALLGPAFSITAHGQVLSPDQPNNRALLLAEEQYKQGHYTLSKQSATNYLANRDEKVSTEKTADADRANFIIVISNLKTNVPYCLYNADRLIATTQNVAYKQRTMFALAQYFFLHNQLTQAIYFYENAGLDNLTNSEIADLKFELAYCYFNNKQFDKSTLLFAAIKEIKDGKYYMAGNYYYGLLAYNNNKYAEALQSFEKVRDDKEYRSIVPYYIAEIYYFMGNKAKAIEEGKAIIKARDKSYYDNEVHLLIAQCMFEDKQYSDAKPYFEYYYEHTNQIKKEDLYKIAYCYYRLNEWQNAEDKFKLLSNANDSMGQSSMYLLGDCYMKTGDRQSARNAFGICADMPYNPGQQEASMILYARISYEAGYNDEALRQLYTLLKTFPSSQYKDEANTLLSSLLIKTNNFEEALKYLDKVNNKEKNYWMVFQKATYLFAVQQFRSGDMAKAYSYFNSSLLHPIDPLFECAAYFWKGELAYRMHKYGDAISASKQFIDRKTDKVDLTRVSPQATIQHAYLNMGFAAMEGQNFSDAQTYFNHAQQAKGEDDYSGVMARLREADAVFMQQNYVKAITLYDKISTTDTANADYAKYQRSIILGLQGKNNEKINVLQTLTNRATPSVYNVTALYEMAVTYIELDKYPQALSTLKRITDSSNDKSAAPKAWLKVGYIYQQTNDNNKAIDAYKRIVTEFPASEERIAALSALKSLYIQGNQPAAFSQLLKDNNLPSAESASIDSTYYAAAETQFAAGKWDNAMRAFTNYLQQYPNGVFAIKAHYYRGESNFQLRNFKEALDDFDSVLVHPWNDFSENSARHAAAMAYDKKDYTAAYGYYLKMRNNSGTNQQLLQTAYNGLVKSGYNSEKYGETSAFADSLLTMKGLPADMINETLLYKAKALQHFEKTDSALYTYQQLSLNTSGDIAAESRFHISEIYLAQDSLKDAEEAANETIKMSAGNDYWIVKSYILLGDIFIKQKDYFNAKATLSSVVKHTKNAELKAEATKRLAEVKVLEKQKSKLKDD</sequence>
<evidence type="ECO:0000313" key="3">
    <source>
        <dbReference type="EMBL" id="PQJ09652.1"/>
    </source>
</evidence>
<gene>
    <name evidence="3" type="ORF">CJD36_017095</name>
</gene>
<dbReference type="PROSITE" id="PS50005">
    <property type="entry name" value="TPR"/>
    <property type="match status" value="1"/>
</dbReference>
<evidence type="ECO:0000313" key="4">
    <source>
        <dbReference type="Proteomes" id="UP000239872"/>
    </source>
</evidence>